<accession>A0A1I3IUD8</accession>
<keyword evidence="2" id="KW-1185">Reference proteome</keyword>
<protein>
    <recommendedName>
        <fullName evidence="3">Lipoprotein</fullName>
    </recommendedName>
</protein>
<evidence type="ECO:0008006" key="3">
    <source>
        <dbReference type="Google" id="ProtNLM"/>
    </source>
</evidence>
<dbReference type="Proteomes" id="UP000199630">
    <property type="component" value="Unassembled WGS sequence"/>
</dbReference>
<dbReference type="STRING" id="588602.SAMN04487991_0138"/>
<proteinExistence type="predicted"/>
<dbReference type="OrthoDB" id="8592692at2"/>
<evidence type="ECO:0000313" key="2">
    <source>
        <dbReference type="Proteomes" id="UP000199630"/>
    </source>
</evidence>
<evidence type="ECO:0000313" key="1">
    <source>
        <dbReference type="EMBL" id="SFI51507.1"/>
    </source>
</evidence>
<dbReference type="EMBL" id="FORH01000001">
    <property type="protein sequence ID" value="SFI51507.1"/>
    <property type="molecule type" value="Genomic_DNA"/>
</dbReference>
<dbReference type="PROSITE" id="PS51257">
    <property type="entry name" value="PROKAR_LIPOPROTEIN"/>
    <property type="match status" value="1"/>
</dbReference>
<dbReference type="RefSeq" id="WP_143093008.1">
    <property type="nucleotide sequence ID" value="NZ_FORH01000001.1"/>
</dbReference>
<reference evidence="2" key="1">
    <citation type="submission" date="2016-10" db="EMBL/GenBank/DDBJ databases">
        <authorList>
            <person name="Varghese N."/>
            <person name="Submissions S."/>
        </authorList>
    </citation>
    <scope>NUCLEOTIDE SEQUENCE [LARGE SCALE GENOMIC DNA]</scope>
    <source>
        <strain evidence="2">DSM 26471</strain>
    </source>
</reference>
<name>A0A1I3IUD8_9RHOB</name>
<dbReference type="AlphaFoldDB" id="A0A1I3IUD8"/>
<organism evidence="1 2">
    <name type="scientific">Celeribacter neptunius</name>
    <dbReference type="NCBI Taxonomy" id="588602"/>
    <lineage>
        <taxon>Bacteria</taxon>
        <taxon>Pseudomonadati</taxon>
        <taxon>Pseudomonadota</taxon>
        <taxon>Alphaproteobacteria</taxon>
        <taxon>Rhodobacterales</taxon>
        <taxon>Roseobacteraceae</taxon>
        <taxon>Celeribacter</taxon>
    </lineage>
</organism>
<sequence>MRIPLLILLSALGLSACQQEQPRDVSGYGVSTIDPNTTQTEKTACEARGGTFRPAGLAGLMTCFETPKDAGKSCGKSGDCSTGQCLARSRSCSPITPLFGCNEVLDAEGRVVSLCVD</sequence>
<gene>
    <name evidence="1" type="ORF">SAMN04487991_0138</name>
</gene>